<dbReference type="PANTHER" id="PTHR11133:SF22">
    <property type="entry name" value="ALPHA-AMINOADIPIC SEMIALDEHYDE SYNTHASE, MITOCHONDRIAL"/>
    <property type="match status" value="1"/>
</dbReference>
<dbReference type="InterPro" id="IPR005097">
    <property type="entry name" value="Sacchrp_dh_NADP-bd"/>
</dbReference>
<evidence type="ECO:0000256" key="1">
    <source>
        <dbReference type="ARBA" id="ARBA00023002"/>
    </source>
</evidence>
<dbReference type="Gene3D" id="3.40.50.720">
    <property type="entry name" value="NAD(P)-binding Rossmann-like Domain"/>
    <property type="match status" value="1"/>
</dbReference>
<name>A0A073J0N2_9BACT</name>
<dbReference type="OrthoDB" id="9769367at2"/>
<dbReference type="SUPFAM" id="SSF51735">
    <property type="entry name" value="NAD(P)-binding Rossmann-fold domains"/>
    <property type="match status" value="1"/>
</dbReference>
<gene>
    <name evidence="4" type="ORF">EH55_11895</name>
</gene>
<dbReference type="InterPro" id="IPR032095">
    <property type="entry name" value="Sacchrp_dh-like_C"/>
</dbReference>
<dbReference type="Pfam" id="PF16653">
    <property type="entry name" value="Sacchrp_dh_C"/>
    <property type="match status" value="1"/>
</dbReference>
<dbReference type="InterPro" id="IPR051168">
    <property type="entry name" value="AASS"/>
</dbReference>
<reference evidence="4 5" key="1">
    <citation type="submission" date="2014-04" db="EMBL/GenBank/DDBJ databases">
        <title>Draft Genome Sequence of Synergistes jonesii.</title>
        <authorList>
            <person name="Coil D.A."/>
            <person name="Eisen J.A."/>
            <person name="Holland-Moritz H.E."/>
        </authorList>
    </citation>
    <scope>NUCLEOTIDE SEQUENCE [LARGE SCALE GENOMIC DNA]</scope>
    <source>
        <strain evidence="4 5">78-1</strain>
    </source>
</reference>
<dbReference type="GeneID" id="90984676"/>
<comment type="caution">
    <text evidence="4">The sequence shown here is derived from an EMBL/GenBank/DDBJ whole genome shotgun (WGS) entry which is preliminary data.</text>
</comment>
<dbReference type="Proteomes" id="UP000027665">
    <property type="component" value="Unassembled WGS sequence"/>
</dbReference>
<dbReference type="InterPro" id="IPR036291">
    <property type="entry name" value="NAD(P)-bd_dom_sf"/>
</dbReference>
<evidence type="ECO:0000259" key="3">
    <source>
        <dbReference type="Pfam" id="PF16653"/>
    </source>
</evidence>
<proteinExistence type="predicted"/>
<dbReference type="RefSeq" id="WP_037978537.1">
    <property type="nucleotide sequence ID" value="NZ_JMKI01000054.1"/>
</dbReference>
<accession>A0A073J0N2</accession>
<dbReference type="GO" id="GO:0016491">
    <property type="term" value="F:oxidoreductase activity"/>
    <property type="evidence" value="ECO:0007669"/>
    <property type="project" value="UniProtKB-KW"/>
</dbReference>
<evidence type="ECO:0000259" key="2">
    <source>
        <dbReference type="Pfam" id="PF03435"/>
    </source>
</evidence>
<dbReference type="AlphaFoldDB" id="A0A073J0N2"/>
<feature type="domain" description="Saccharopine dehydrogenase NADP binding" evidence="2">
    <location>
        <begin position="8"/>
        <end position="139"/>
    </location>
</feature>
<dbReference type="eggNOG" id="COG1748">
    <property type="taxonomic scope" value="Bacteria"/>
</dbReference>
<evidence type="ECO:0000313" key="4">
    <source>
        <dbReference type="EMBL" id="KEJ91247.1"/>
    </source>
</evidence>
<protein>
    <recommendedName>
        <fullName evidence="6">Saccharopine dehydrogenase</fullName>
    </recommendedName>
</protein>
<evidence type="ECO:0008006" key="6">
    <source>
        <dbReference type="Google" id="ProtNLM"/>
    </source>
</evidence>
<evidence type="ECO:0000313" key="5">
    <source>
        <dbReference type="Proteomes" id="UP000027665"/>
    </source>
</evidence>
<dbReference type="Gene3D" id="3.30.360.10">
    <property type="entry name" value="Dihydrodipicolinate Reductase, domain 2"/>
    <property type="match status" value="1"/>
</dbReference>
<sequence>MNMKKKALLMGFGLQGHGALYDLIKFGDFEEIRVLDNREDLEEALNKFDSVSPAIVPIKGTITDRPLLESAIRGVDIVICLLPRDFALPMAELAVEMGTNYTCASYMGNFCNDEESRQRQKKRLEKLACEAKRKKITVLTQCGLDPGLDLLLAGEAVRQYDSVEDFISYGAGFPDIKAADNPISYKFTWTVEGVMRSYYRPARIIKDSKVVDIEPGEIFFDKNIHTLSIDELGGVLECFPNGDSAALAEELGIRNQVRSMGRYVCRWKGHCAFWRVFANCGFLKDEKVTVHGVSVDKIPFIAAILSAEPQFFYKDDEQDVTLTRVDVKGMRGGKKVRIIYQIIDKKDLTSGYTSMTRTVGFVVSMGAMMALNGELGEGGMITPVEMPFIKTVKELEKRGIIVTHKEYELDE</sequence>
<keyword evidence="1" id="KW-0560">Oxidoreductase</keyword>
<dbReference type="SUPFAM" id="SSF55347">
    <property type="entry name" value="Glyceraldehyde-3-phosphate dehydrogenase-like, C-terminal domain"/>
    <property type="match status" value="1"/>
</dbReference>
<organism evidence="4 5">
    <name type="scientific">Synergistes jonesii</name>
    <dbReference type="NCBI Taxonomy" id="2754"/>
    <lineage>
        <taxon>Bacteria</taxon>
        <taxon>Thermotogati</taxon>
        <taxon>Synergistota</taxon>
        <taxon>Synergistia</taxon>
        <taxon>Synergistales</taxon>
        <taxon>Synergistaceae</taxon>
        <taxon>Synergistes</taxon>
    </lineage>
</organism>
<dbReference type="Pfam" id="PF03435">
    <property type="entry name" value="Sacchrp_dh_NADP"/>
    <property type="match status" value="1"/>
</dbReference>
<feature type="domain" description="Saccharopine dehydrogenase-like C-terminal" evidence="3">
    <location>
        <begin position="143"/>
        <end position="400"/>
    </location>
</feature>
<keyword evidence="5" id="KW-1185">Reference proteome</keyword>
<dbReference type="STRING" id="2754.EH55_11895"/>
<dbReference type="EMBL" id="JMKI01000054">
    <property type="protein sequence ID" value="KEJ91247.1"/>
    <property type="molecule type" value="Genomic_DNA"/>
</dbReference>
<dbReference type="PANTHER" id="PTHR11133">
    <property type="entry name" value="SACCHAROPINE DEHYDROGENASE"/>
    <property type="match status" value="1"/>
</dbReference>